<evidence type="ECO:0000313" key="15">
    <source>
        <dbReference type="EMBL" id="TWJ18655.1"/>
    </source>
</evidence>
<dbReference type="GO" id="GO:0046961">
    <property type="term" value="F:proton-transporting ATPase activity, rotational mechanism"/>
    <property type="evidence" value="ECO:0007669"/>
    <property type="project" value="TreeGrafter"/>
</dbReference>
<dbReference type="CDD" id="cd06503">
    <property type="entry name" value="ATP-synt_Fo_b"/>
    <property type="match status" value="1"/>
</dbReference>
<organism evidence="15 16">
    <name type="scientific">Geobacter argillaceus</name>
    <dbReference type="NCBI Taxonomy" id="345631"/>
    <lineage>
        <taxon>Bacteria</taxon>
        <taxon>Pseudomonadati</taxon>
        <taxon>Thermodesulfobacteriota</taxon>
        <taxon>Desulfuromonadia</taxon>
        <taxon>Geobacterales</taxon>
        <taxon>Geobacteraceae</taxon>
        <taxon>Geobacter</taxon>
    </lineage>
</organism>
<keyword evidence="13" id="KW-1003">Cell membrane</keyword>
<dbReference type="Proteomes" id="UP000319449">
    <property type="component" value="Unassembled WGS sequence"/>
</dbReference>
<evidence type="ECO:0000256" key="1">
    <source>
        <dbReference type="ARBA" id="ARBA00005513"/>
    </source>
</evidence>
<comment type="subunit">
    <text evidence="13">F-type ATPases have 2 components, F(1) - the catalytic core - and F(0) - the membrane proton channel. F(1) has five subunits: alpha(3), beta(3), gamma(1), delta(1), epsilon(1). F(0) has three main subunits: a(1), b(2) and c(10-14). The alpha and beta chains form an alternating ring which encloses part of the gamma chain. F(1) is attached to F(0) by a central stalk formed by the gamma and epsilon chains, while a peripheral stalk is formed by the delta and b chains.</text>
</comment>
<evidence type="ECO:0000256" key="7">
    <source>
        <dbReference type="ARBA" id="ARBA00023065"/>
    </source>
</evidence>
<dbReference type="PANTHER" id="PTHR33445:SF2">
    <property type="entry name" value="ATP SYNTHASE SUBUNIT B', CHLOROPLASTIC"/>
    <property type="match status" value="1"/>
</dbReference>
<accession>A0A562VLA8</accession>
<name>A0A562VLA8_9BACT</name>
<evidence type="ECO:0000256" key="8">
    <source>
        <dbReference type="ARBA" id="ARBA00023136"/>
    </source>
</evidence>
<dbReference type="GO" id="GO:0005886">
    <property type="term" value="C:plasma membrane"/>
    <property type="evidence" value="ECO:0007669"/>
    <property type="project" value="UniProtKB-SubCell"/>
</dbReference>
<dbReference type="AlphaFoldDB" id="A0A562VLA8"/>
<evidence type="ECO:0000256" key="10">
    <source>
        <dbReference type="ARBA" id="ARBA00025198"/>
    </source>
</evidence>
<sequence>MINLDLAFVIQLINFLILVLILNIFLYKPIRKVLADRSGELAAAKSRAEAVDKDVQDKMAEYESKLRAVKGEAGSERATLIKEAQAEEALVLEKARKEAADSLAAIKERVAREAADAKLLLQEQARTLSLEICEKVLGRSV</sequence>
<keyword evidence="3 13" id="KW-0138">CF(0)</keyword>
<evidence type="ECO:0000256" key="12">
    <source>
        <dbReference type="ARBA" id="ARBA00037847"/>
    </source>
</evidence>
<dbReference type="GO" id="GO:0012505">
    <property type="term" value="C:endomembrane system"/>
    <property type="evidence" value="ECO:0007669"/>
    <property type="project" value="UniProtKB-SubCell"/>
</dbReference>
<proteinExistence type="inferred from homology"/>
<evidence type="ECO:0000256" key="11">
    <source>
        <dbReference type="ARBA" id="ARBA00025614"/>
    </source>
</evidence>
<comment type="similarity">
    <text evidence="1 13 14">Belongs to the ATPase B chain family.</text>
</comment>
<keyword evidence="9 13" id="KW-0066">ATP synthesis</keyword>
<evidence type="ECO:0000256" key="5">
    <source>
        <dbReference type="ARBA" id="ARBA00022781"/>
    </source>
</evidence>
<dbReference type="PANTHER" id="PTHR33445">
    <property type="entry name" value="ATP SYNTHASE SUBUNIT B', CHLOROPLASTIC"/>
    <property type="match status" value="1"/>
</dbReference>
<dbReference type="GO" id="GO:0046933">
    <property type="term" value="F:proton-transporting ATP synthase activity, rotational mechanism"/>
    <property type="evidence" value="ECO:0007669"/>
    <property type="project" value="UniProtKB-UniRule"/>
</dbReference>
<dbReference type="GO" id="GO:0045259">
    <property type="term" value="C:proton-transporting ATP synthase complex"/>
    <property type="evidence" value="ECO:0007669"/>
    <property type="project" value="UniProtKB-KW"/>
</dbReference>
<keyword evidence="8 13" id="KW-0472">Membrane</keyword>
<dbReference type="HAMAP" id="MF_01398">
    <property type="entry name" value="ATP_synth_b_bprime"/>
    <property type="match status" value="1"/>
</dbReference>
<comment type="function">
    <text evidence="10 13">F(1)F(0) ATP synthase produces ATP from ADP in the presence of a proton or sodium gradient. F-type ATPases consist of two structural domains, F(1) containing the extramembraneous catalytic core and F(0) containing the membrane proton channel, linked together by a central stalk and a peripheral stalk. During catalysis, ATP synthesis in the catalytic domain of F(1) is coupled via a rotary mechanism of the central stalk subunits to proton translocation.</text>
</comment>
<feature type="transmembrane region" description="Helical" evidence="13">
    <location>
        <begin position="6"/>
        <end position="27"/>
    </location>
</feature>
<keyword evidence="4 13" id="KW-0812">Transmembrane</keyword>
<evidence type="ECO:0000256" key="13">
    <source>
        <dbReference type="HAMAP-Rule" id="MF_01398"/>
    </source>
</evidence>
<dbReference type="OrthoDB" id="9794968at2"/>
<evidence type="ECO:0000256" key="9">
    <source>
        <dbReference type="ARBA" id="ARBA00023310"/>
    </source>
</evidence>
<dbReference type="EMBL" id="VLLN01000015">
    <property type="protein sequence ID" value="TWJ18655.1"/>
    <property type="molecule type" value="Genomic_DNA"/>
</dbReference>
<dbReference type="InterPro" id="IPR002146">
    <property type="entry name" value="ATP_synth_b/b'su_bac/chlpt"/>
</dbReference>
<reference evidence="15 16" key="1">
    <citation type="submission" date="2019-07" db="EMBL/GenBank/DDBJ databases">
        <title>Genomic Encyclopedia of Archaeal and Bacterial Type Strains, Phase II (KMG-II): from individual species to whole genera.</title>
        <authorList>
            <person name="Goeker M."/>
        </authorList>
    </citation>
    <scope>NUCLEOTIDE SEQUENCE [LARGE SCALE GENOMIC DNA]</scope>
    <source>
        <strain evidence="15 16">ATCC BAA-1139</strain>
    </source>
</reference>
<comment type="function">
    <text evidence="11">Component of the F(0) channel, it forms part of the peripheral stalk, linking F(1) to F(0). The b'-subunit is a diverged and duplicated form of b found in plants and photosynthetic bacteria.</text>
</comment>
<dbReference type="Pfam" id="PF00430">
    <property type="entry name" value="ATP-synt_B"/>
    <property type="match status" value="1"/>
</dbReference>
<evidence type="ECO:0000256" key="6">
    <source>
        <dbReference type="ARBA" id="ARBA00022989"/>
    </source>
</evidence>
<evidence type="ECO:0000256" key="4">
    <source>
        <dbReference type="ARBA" id="ARBA00022692"/>
    </source>
</evidence>
<keyword evidence="7 13" id="KW-0406">Ion transport</keyword>
<comment type="caution">
    <text evidence="15">The sequence shown here is derived from an EMBL/GenBank/DDBJ whole genome shotgun (WGS) entry which is preliminary data.</text>
</comment>
<dbReference type="RefSeq" id="WP_145023184.1">
    <property type="nucleotide sequence ID" value="NZ_VLLN01000015.1"/>
</dbReference>
<keyword evidence="2 13" id="KW-0813">Transport</keyword>
<keyword evidence="16" id="KW-1185">Reference proteome</keyword>
<gene>
    <name evidence="13" type="primary">atpF</name>
    <name evidence="15" type="ORF">JN12_02473</name>
</gene>
<evidence type="ECO:0000313" key="16">
    <source>
        <dbReference type="Proteomes" id="UP000319449"/>
    </source>
</evidence>
<keyword evidence="5 13" id="KW-0375">Hydrogen ion transport</keyword>
<dbReference type="InterPro" id="IPR050059">
    <property type="entry name" value="ATP_synthase_B_chain"/>
</dbReference>
<comment type="subcellular location">
    <subcellularLocation>
        <location evidence="13">Cell membrane</location>
        <topology evidence="13">Single-pass membrane protein</topology>
    </subcellularLocation>
    <subcellularLocation>
        <location evidence="12">Endomembrane system</location>
        <topology evidence="12">Single-pass membrane protein</topology>
    </subcellularLocation>
</comment>
<keyword evidence="6 13" id="KW-1133">Transmembrane helix</keyword>
<evidence type="ECO:0000256" key="3">
    <source>
        <dbReference type="ARBA" id="ARBA00022547"/>
    </source>
</evidence>
<protein>
    <recommendedName>
        <fullName evidence="13">ATP synthase subunit b</fullName>
    </recommendedName>
    <alternativeName>
        <fullName evidence="13">ATP synthase F(0) sector subunit b</fullName>
    </alternativeName>
    <alternativeName>
        <fullName evidence="13">ATPase subunit I</fullName>
    </alternativeName>
    <alternativeName>
        <fullName evidence="13">F-type ATPase subunit b</fullName>
        <shortName evidence="13">F-ATPase subunit b</shortName>
    </alternativeName>
</protein>
<evidence type="ECO:0000256" key="2">
    <source>
        <dbReference type="ARBA" id="ARBA00022448"/>
    </source>
</evidence>
<evidence type="ECO:0000256" key="14">
    <source>
        <dbReference type="RuleBase" id="RU003848"/>
    </source>
</evidence>